<dbReference type="Gene3D" id="1.20.1250.20">
    <property type="entry name" value="MFS general substrate transporter like domains"/>
    <property type="match status" value="1"/>
</dbReference>
<evidence type="ECO:0000256" key="6">
    <source>
        <dbReference type="ARBA" id="ARBA00023136"/>
    </source>
</evidence>
<feature type="transmembrane region" description="Helical" evidence="7">
    <location>
        <begin position="296"/>
        <end position="313"/>
    </location>
</feature>
<dbReference type="AlphaFoldDB" id="A0A8J3Q8I2"/>
<dbReference type="SUPFAM" id="SSF103473">
    <property type="entry name" value="MFS general substrate transporter"/>
    <property type="match status" value="1"/>
</dbReference>
<dbReference type="InterPro" id="IPR001958">
    <property type="entry name" value="Tet-R_TetA/multi-R_MdtG-like"/>
</dbReference>
<dbReference type="InterPro" id="IPR020846">
    <property type="entry name" value="MFS_dom"/>
</dbReference>
<keyword evidence="4 7" id="KW-0812">Transmembrane</keyword>
<evidence type="ECO:0000256" key="3">
    <source>
        <dbReference type="ARBA" id="ARBA00022475"/>
    </source>
</evidence>
<feature type="transmembrane region" description="Helical" evidence="7">
    <location>
        <begin position="334"/>
        <end position="356"/>
    </location>
</feature>
<gene>
    <name evidence="9" type="ORF">Rhe02_31120</name>
</gene>
<name>A0A8J3Q8I2_9ACTN</name>
<protein>
    <submittedName>
        <fullName evidence="9">MFS transporter</fullName>
    </submittedName>
</protein>
<dbReference type="PANTHER" id="PTHR23517:SF2">
    <property type="entry name" value="MULTIDRUG RESISTANCE PROTEIN MDTH"/>
    <property type="match status" value="1"/>
</dbReference>
<evidence type="ECO:0000256" key="1">
    <source>
        <dbReference type="ARBA" id="ARBA00004651"/>
    </source>
</evidence>
<feature type="transmembrane region" description="Helical" evidence="7">
    <location>
        <begin position="45"/>
        <end position="68"/>
    </location>
</feature>
<evidence type="ECO:0000256" key="5">
    <source>
        <dbReference type="ARBA" id="ARBA00022989"/>
    </source>
</evidence>
<dbReference type="PANTHER" id="PTHR23517">
    <property type="entry name" value="RESISTANCE PROTEIN MDTM, PUTATIVE-RELATED-RELATED"/>
    <property type="match status" value="1"/>
</dbReference>
<dbReference type="InterPro" id="IPR036259">
    <property type="entry name" value="MFS_trans_sf"/>
</dbReference>
<keyword evidence="2" id="KW-0813">Transport</keyword>
<feature type="transmembrane region" description="Helical" evidence="7">
    <location>
        <begin position="362"/>
        <end position="381"/>
    </location>
</feature>
<evidence type="ECO:0000313" key="10">
    <source>
        <dbReference type="Proteomes" id="UP000612899"/>
    </source>
</evidence>
<dbReference type="PRINTS" id="PR01035">
    <property type="entry name" value="TCRTETA"/>
</dbReference>
<dbReference type="InterPro" id="IPR050171">
    <property type="entry name" value="MFS_Transporters"/>
</dbReference>
<feature type="transmembrane region" description="Helical" evidence="7">
    <location>
        <begin position="272"/>
        <end position="290"/>
    </location>
</feature>
<feature type="transmembrane region" description="Helical" evidence="7">
    <location>
        <begin position="205"/>
        <end position="224"/>
    </location>
</feature>
<feature type="transmembrane region" description="Helical" evidence="7">
    <location>
        <begin position="244"/>
        <end position="265"/>
    </location>
</feature>
<evidence type="ECO:0000259" key="8">
    <source>
        <dbReference type="PROSITE" id="PS50850"/>
    </source>
</evidence>
<dbReference type="RefSeq" id="WP_203908914.1">
    <property type="nucleotide sequence ID" value="NZ_BONY01000016.1"/>
</dbReference>
<feature type="transmembrane region" description="Helical" evidence="7">
    <location>
        <begin position="164"/>
        <end position="184"/>
    </location>
</feature>
<feature type="transmembrane region" description="Helical" evidence="7">
    <location>
        <begin position="21"/>
        <end position="39"/>
    </location>
</feature>
<dbReference type="GO" id="GO:0005886">
    <property type="term" value="C:plasma membrane"/>
    <property type="evidence" value="ECO:0007669"/>
    <property type="project" value="UniProtKB-SubCell"/>
</dbReference>
<feature type="transmembrane region" description="Helical" evidence="7">
    <location>
        <begin position="141"/>
        <end position="158"/>
    </location>
</feature>
<feature type="domain" description="Major facilitator superfamily (MFS) profile" evidence="8">
    <location>
        <begin position="1"/>
        <end position="386"/>
    </location>
</feature>
<dbReference type="EMBL" id="BONY01000016">
    <property type="protein sequence ID" value="GIH05045.1"/>
    <property type="molecule type" value="Genomic_DNA"/>
</dbReference>
<reference evidence="9" key="1">
    <citation type="submission" date="2021-01" db="EMBL/GenBank/DDBJ databases">
        <title>Whole genome shotgun sequence of Rhizocola hellebori NBRC 109834.</title>
        <authorList>
            <person name="Komaki H."/>
            <person name="Tamura T."/>
        </authorList>
    </citation>
    <scope>NUCLEOTIDE SEQUENCE</scope>
    <source>
        <strain evidence="9">NBRC 109834</strain>
    </source>
</reference>
<keyword evidence="3" id="KW-1003">Cell membrane</keyword>
<comment type="subcellular location">
    <subcellularLocation>
        <location evidence="1">Cell membrane</location>
        <topology evidence="1">Multi-pass membrane protein</topology>
    </subcellularLocation>
</comment>
<proteinExistence type="predicted"/>
<dbReference type="GO" id="GO:0022857">
    <property type="term" value="F:transmembrane transporter activity"/>
    <property type="evidence" value="ECO:0007669"/>
    <property type="project" value="InterPro"/>
</dbReference>
<evidence type="ECO:0000256" key="7">
    <source>
        <dbReference type="SAM" id="Phobius"/>
    </source>
</evidence>
<organism evidence="9 10">
    <name type="scientific">Rhizocola hellebori</name>
    <dbReference type="NCBI Taxonomy" id="1392758"/>
    <lineage>
        <taxon>Bacteria</taxon>
        <taxon>Bacillati</taxon>
        <taxon>Actinomycetota</taxon>
        <taxon>Actinomycetes</taxon>
        <taxon>Micromonosporales</taxon>
        <taxon>Micromonosporaceae</taxon>
        <taxon>Rhizocola</taxon>
    </lineage>
</organism>
<keyword evidence="10" id="KW-1185">Reference proteome</keyword>
<dbReference type="PROSITE" id="PS50850">
    <property type="entry name" value="MFS"/>
    <property type="match status" value="1"/>
</dbReference>
<dbReference type="Proteomes" id="UP000612899">
    <property type="component" value="Unassembled WGS sequence"/>
</dbReference>
<keyword evidence="6 7" id="KW-0472">Membrane</keyword>
<evidence type="ECO:0000256" key="4">
    <source>
        <dbReference type="ARBA" id="ARBA00022692"/>
    </source>
</evidence>
<keyword evidence="5 7" id="KW-1133">Transmembrane helix</keyword>
<accession>A0A8J3Q8I2</accession>
<sequence>MIWKSLRELPVWMRFFTLGRLIKSTGSLAWLYMAVYLVQERGLEPAMAGFIVGANGVGIIAGSLSGGWVGDRFGIRRTIIVSNIGSAIGAVLVPLVPVGALGFVTATSGFVGAMGFPLGMALVAGSIPPAQRRTGVALSRAAMNAGVVLGPPLGALAASYDFRIVFLMESVAGLAMAFVIWRFVPRPAAPSTLNPGGSSLWRAVAADRTIWMLLLAVLLVDAAYRQIFTALPLMLTDTGTRLIGYSALISLSSVLIVIAETPLAVKLANRPALKIIPIGYLFIGLGFVALVFSPTYAGAALCIGLITLGEMLYKPTSAAYAADRAPDGMQGRYQSLYSSASIGGMVIAPPLGGYVYQHAPGLLWPICASLALLGAAAFFLLTQPRVVIAADTETLA</sequence>
<comment type="caution">
    <text evidence="9">The sequence shown here is derived from an EMBL/GenBank/DDBJ whole genome shotgun (WGS) entry which is preliminary data.</text>
</comment>
<dbReference type="InterPro" id="IPR011701">
    <property type="entry name" value="MFS"/>
</dbReference>
<evidence type="ECO:0000256" key="2">
    <source>
        <dbReference type="ARBA" id="ARBA00022448"/>
    </source>
</evidence>
<dbReference type="Pfam" id="PF07690">
    <property type="entry name" value="MFS_1"/>
    <property type="match status" value="1"/>
</dbReference>
<feature type="transmembrane region" description="Helical" evidence="7">
    <location>
        <begin position="110"/>
        <end position="129"/>
    </location>
</feature>
<evidence type="ECO:0000313" key="9">
    <source>
        <dbReference type="EMBL" id="GIH05045.1"/>
    </source>
</evidence>
<feature type="transmembrane region" description="Helical" evidence="7">
    <location>
        <begin position="80"/>
        <end position="104"/>
    </location>
</feature>